<feature type="non-terminal residue" evidence="1">
    <location>
        <position position="1"/>
    </location>
</feature>
<evidence type="ECO:0000313" key="1">
    <source>
        <dbReference type="EMBL" id="KAL0512058.1"/>
    </source>
</evidence>
<protein>
    <submittedName>
        <fullName evidence="1">Uncharacterized protein</fullName>
    </submittedName>
</protein>
<gene>
    <name evidence="1" type="ORF">Q4I29_001286</name>
</gene>
<organism evidence="1 2">
    <name type="scientific">Leishmania shawi</name>
    <dbReference type="NCBI Taxonomy" id="5680"/>
    <lineage>
        <taxon>Eukaryota</taxon>
        <taxon>Discoba</taxon>
        <taxon>Euglenozoa</taxon>
        <taxon>Kinetoplastea</taxon>
        <taxon>Metakinetoplastina</taxon>
        <taxon>Trypanosomatida</taxon>
        <taxon>Trypanosomatidae</taxon>
        <taxon>Leishmaniinae</taxon>
        <taxon>Leishmania</taxon>
        <taxon>Leishmania guyanensis species complex</taxon>
    </lineage>
</organism>
<keyword evidence="2" id="KW-1185">Reference proteome</keyword>
<dbReference type="EMBL" id="JBAMZM010000008">
    <property type="protein sequence ID" value="KAL0512058.1"/>
    <property type="molecule type" value="Genomic_DNA"/>
</dbReference>
<dbReference type="Proteomes" id="UP001443563">
    <property type="component" value="Unassembled WGS sequence"/>
</dbReference>
<comment type="caution">
    <text evidence="1">The sequence shown here is derived from an EMBL/GenBank/DDBJ whole genome shotgun (WGS) entry which is preliminary data.</text>
</comment>
<name>A0ABR3EE51_9TRYP</name>
<sequence>SSRQPRIGLSLPRALRQQRCPLAAVALGIPSWPPPFYHNGEVAQG</sequence>
<accession>A0ABR3EE51</accession>
<reference evidence="1 2" key="1">
    <citation type="submission" date="2024-02" db="EMBL/GenBank/DDBJ databases">
        <title>FIRST GENOME SEQUENCES OF Leishmania (Viannia) shawi, Leishmania (Viannia) lindenbergi AND Leishmania (Viannia) utingensis.</title>
        <authorList>
            <person name="Resadore F."/>
            <person name="Custodio M.G.F."/>
            <person name="Boite M.C."/>
            <person name="Cupolillo E."/>
            <person name="Ferreira G.E.M."/>
        </authorList>
    </citation>
    <scope>NUCLEOTIDE SEQUENCE [LARGE SCALE GENOMIC DNA]</scope>
    <source>
        <strain evidence="1 2">MCEB/BR/1984/M8408</strain>
    </source>
</reference>
<proteinExistence type="predicted"/>
<evidence type="ECO:0000313" key="2">
    <source>
        <dbReference type="Proteomes" id="UP001443563"/>
    </source>
</evidence>